<keyword evidence="1" id="KW-1277">Toxin-antitoxin system</keyword>
<evidence type="ECO:0000256" key="1">
    <source>
        <dbReference type="ARBA" id="ARBA00022649"/>
    </source>
</evidence>
<dbReference type="PANTHER" id="PTHR42740:SF1">
    <property type="entry name" value="RIBONUCLEASE VAPC3"/>
    <property type="match status" value="1"/>
</dbReference>
<protein>
    <submittedName>
        <fullName evidence="6">Type II toxin-antitoxin system VapC family toxin</fullName>
    </submittedName>
</protein>
<keyword evidence="4" id="KW-0378">Hydrolase</keyword>
<keyword evidence="3" id="KW-0479">Metal-binding</keyword>
<evidence type="ECO:0000256" key="4">
    <source>
        <dbReference type="ARBA" id="ARBA00022801"/>
    </source>
</evidence>
<proteinExistence type="predicted"/>
<keyword evidence="2" id="KW-0540">Nuclease</keyword>
<dbReference type="GO" id="GO:0046872">
    <property type="term" value="F:metal ion binding"/>
    <property type="evidence" value="ECO:0007669"/>
    <property type="project" value="UniProtKB-KW"/>
</dbReference>
<evidence type="ECO:0000256" key="5">
    <source>
        <dbReference type="ARBA" id="ARBA00022842"/>
    </source>
</evidence>
<sequence>MTILDTSVVIDRVKERKPIHEDITAVTFVEYPRIIYYKHFYGGIILPIRDDFILAHKTQLELLRMGEPQAFADLLVAAIAVNRDEELVTRDEDFKHIHQALERLGYRMKLKLV</sequence>
<dbReference type="GO" id="GO:0016787">
    <property type="term" value="F:hydrolase activity"/>
    <property type="evidence" value="ECO:0007669"/>
    <property type="project" value="UniProtKB-KW"/>
</dbReference>
<keyword evidence="5" id="KW-0460">Magnesium</keyword>
<dbReference type="EMBL" id="DTFI01000031">
    <property type="protein sequence ID" value="HGI42966.1"/>
    <property type="molecule type" value="Genomic_DNA"/>
</dbReference>
<evidence type="ECO:0000256" key="2">
    <source>
        <dbReference type="ARBA" id="ARBA00022722"/>
    </source>
</evidence>
<comment type="caution">
    <text evidence="6">The sequence shown here is derived from an EMBL/GenBank/DDBJ whole genome shotgun (WGS) entry which is preliminary data.</text>
</comment>
<dbReference type="PANTHER" id="PTHR42740">
    <property type="entry name" value="RIBONUCLEASE VAPC3"/>
    <property type="match status" value="1"/>
</dbReference>
<dbReference type="SUPFAM" id="SSF88723">
    <property type="entry name" value="PIN domain-like"/>
    <property type="match status" value="1"/>
</dbReference>
<gene>
    <name evidence="6" type="ORF">ENV17_01080</name>
</gene>
<dbReference type="AlphaFoldDB" id="A0A7C4FAG4"/>
<reference evidence="6" key="1">
    <citation type="journal article" date="2020" name="mSystems">
        <title>Genome- and Community-Level Interaction Insights into Carbon Utilization and Element Cycling Functions of Hydrothermarchaeota in Hydrothermal Sediment.</title>
        <authorList>
            <person name="Zhou Z."/>
            <person name="Liu Y."/>
            <person name="Xu W."/>
            <person name="Pan J."/>
            <person name="Luo Z.H."/>
            <person name="Li M."/>
        </authorList>
    </citation>
    <scope>NUCLEOTIDE SEQUENCE [LARGE SCALE GENOMIC DNA]</scope>
    <source>
        <strain evidence="6">SpSt-735</strain>
    </source>
</reference>
<dbReference type="GO" id="GO:0004540">
    <property type="term" value="F:RNA nuclease activity"/>
    <property type="evidence" value="ECO:0007669"/>
    <property type="project" value="TreeGrafter"/>
</dbReference>
<accession>A0A7C4FAG4</accession>
<dbReference type="InterPro" id="IPR029060">
    <property type="entry name" value="PIN-like_dom_sf"/>
</dbReference>
<evidence type="ECO:0000256" key="3">
    <source>
        <dbReference type="ARBA" id="ARBA00022723"/>
    </source>
</evidence>
<name>A0A7C4FAG4_THEPE</name>
<dbReference type="InterPro" id="IPR051749">
    <property type="entry name" value="PINc/VapC_TA_RNase"/>
</dbReference>
<organism evidence="6">
    <name type="scientific">Thermofilum pendens</name>
    <dbReference type="NCBI Taxonomy" id="2269"/>
    <lineage>
        <taxon>Archaea</taxon>
        <taxon>Thermoproteota</taxon>
        <taxon>Thermoprotei</taxon>
        <taxon>Thermofilales</taxon>
        <taxon>Thermofilaceae</taxon>
        <taxon>Thermofilum</taxon>
    </lineage>
</organism>
<dbReference type="Gene3D" id="3.40.50.1010">
    <property type="entry name" value="5'-nuclease"/>
    <property type="match status" value="1"/>
</dbReference>
<evidence type="ECO:0000313" key="6">
    <source>
        <dbReference type="EMBL" id="HGI42966.1"/>
    </source>
</evidence>